<dbReference type="Pfam" id="PF16697">
    <property type="entry name" value="Yop-YscD_cpl"/>
    <property type="match status" value="1"/>
</dbReference>
<accession>A0A3B1DNW4</accession>
<evidence type="ECO:0000313" key="2">
    <source>
        <dbReference type="EMBL" id="VAX40551.1"/>
    </source>
</evidence>
<dbReference type="CDD" id="cd00060">
    <property type="entry name" value="FHA"/>
    <property type="match status" value="1"/>
</dbReference>
<reference evidence="2" key="1">
    <citation type="submission" date="2018-06" db="EMBL/GenBank/DDBJ databases">
        <authorList>
            <person name="Zhirakovskaya E."/>
        </authorList>
    </citation>
    <scope>NUCLEOTIDE SEQUENCE</scope>
</reference>
<sequence>MPSLTIITGSQAGTTFELASRTLSVGRDPARDMQIIDPRVSRKHAVVRLVDNRHAITPTKAKNGVLVNGREIEGEVVLSDGDEITLGQTVLRFRLETDGDATNAVHHRKVADTRARDANTLR</sequence>
<feature type="domain" description="FHA" evidence="1">
    <location>
        <begin position="23"/>
        <end position="72"/>
    </location>
</feature>
<evidence type="ECO:0000259" key="1">
    <source>
        <dbReference type="PROSITE" id="PS50006"/>
    </source>
</evidence>
<dbReference type="PROSITE" id="PS50006">
    <property type="entry name" value="FHA_DOMAIN"/>
    <property type="match status" value="1"/>
</dbReference>
<dbReference type="SUPFAM" id="SSF49879">
    <property type="entry name" value="SMAD/FHA domain"/>
    <property type="match status" value="1"/>
</dbReference>
<dbReference type="InterPro" id="IPR008984">
    <property type="entry name" value="SMAD_FHA_dom_sf"/>
</dbReference>
<gene>
    <name evidence="2" type="ORF">MNBD_PLANCTO03-1824</name>
</gene>
<dbReference type="AlphaFoldDB" id="A0A3B1DNW4"/>
<name>A0A3B1DNW4_9ZZZZ</name>
<dbReference type="SMART" id="SM00240">
    <property type="entry name" value="FHA"/>
    <property type="match status" value="1"/>
</dbReference>
<dbReference type="EMBL" id="UOGK01000410">
    <property type="protein sequence ID" value="VAX40551.1"/>
    <property type="molecule type" value="Genomic_DNA"/>
</dbReference>
<proteinExistence type="predicted"/>
<dbReference type="InterPro" id="IPR000253">
    <property type="entry name" value="FHA_dom"/>
</dbReference>
<dbReference type="InterPro" id="IPR032030">
    <property type="entry name" value="YscD_cytoplasmic_dom"/>
</dbReference>
<organism evidence="2">
    <name type="scientific">hydrothermal vent metagenome</name>
    <dbReference type="NCBI Taxonomy" id="652676"/>
    <lineage>
        <taxon>unclassified sequences</taxon>
        <taxon>metagenomes</taxon>
        <taxon>ecological metagenomes</taxon>
    </lineage>
</organism>
<dbReference type="Gene3D" id="2.60.200.20">
    <property type="match status" value="1"/>
</dbReference>
<protein>
    <recommendedName>
        <fullName evidence="1">FHA domain-containing protein</fullName>
    </recommendedName>
</protein>